<keyword evidence="7" id="KW-1185">Reference proteome</keyword>
<evidence type="ECO:0000313" key="6">
    <source>
        <dbReference type="EMBL" id="GER44394.1"/>
    </source>
</evidence>
<dbReference type="EMBL" id="BKCP01006953">
    <property type="protein sequence ID" value="GER44394.1"/>
    <property type="molecule type" value="Genomic_DNA"/>
</dbReference>
<gene>
    <name evidence="6" type="ORF">STAS_21294</name>
</gene>
<feature type="transmembrane region" description="Helical" evidence="5">
    <location>
        <begin position="90"/>
        <end position="108"/>
    </location>
</feature>
<comment type="caution">
    <text evidence="6">The sequence shown here is derived from an EMBL/GenBank/DDBJ whole genome shotgun (WGS) entry which is preliminary data.</text>
</comment>
<dbReference type="AlphaFoldDB" id="A0A5A7QH39"/>
<dbReference type="GO" id="GO:0016020">
    <property type="term" value="C:membrane"/>
    <property type="evidence" value="ECO:0007669"/>
    <property type="project" value="UniProtKB-SubCell"/>
</dbReference>
<evidence type="ECO:0000256" key="3">
    <source>
        <dbReference type="ARBA" id="ARBA00022989"/>
    </source>
</evidence>
<feature type="transmembrane region" description="Helical" evidence="5">
    <location>
        <begin position="128"/>
        <end position="145"/>
    </location>
</feature>
<organism evidence="6 7">
    <name type="scientific">Striga asiatica</name>
    <name type="common">Asiatic witchweed</name>
    <name type="synonym">Buchnera asiatica</name>
    <dbReference type="NCBI Taxonomy" id="4170"/>
    <lineage>
        <taxon>Eukaryota</taxon>
        <taxon>Viridiplantae</taxon>
        <taxon>Streptophyta</taxon>
        <taxon>Embryophyta</taxon>
        <taxon>Tracheophyta</taxon>
        <taxon>Spermatophyta</taxon>
        <taxon>Magnoliopsida</taxon>
        <taxon>eudicotyledons</taxon>
        <taxon>Gunneridae</taxon>
        <taxon>Pentapetalae</taxon>
        <taxon>asterids</taxon>
        <taxon>lamiids</taxon>
        <taxon>Lamiales</taxon>
        <taxon>Orobanchaceae</taxon>
        <taxon>Buchnereae</taxon>
        <taxon>Striga</taxon>
    </lineage>
</organism>
<evidence type="ECO:0000256" key="5">
    <source>
        <dbReference type="SAM" id="Phobius"/>
    </source>
</evidence>
<dbReference type="GO" id="GO:0005783">
    <property type="term" value="C:endoplasmic reticulum"/>
    <property type="evidence" value="ECO:0007669"/>
    <property type="project" value="TreeGrafter"/>
</dbReference>
<keyword evidence="4 5" id="KW-0472">Membrane</keyword>
<evidence type="ECO:0000256" key="4">
    <source>
        <dbReference type="ARBA" id="ARBA00023136"/>
    </source>
</evidence>
<sequence length="152" mass="16969">MQTFMIPDTIFMSLFAGALFGVVRGLFFVVFNATAGASCCYFLSKLISIPIVNWLWPEKHRFFQAEEREIVELHALSVSNTDTAKTVHQFGIANSTVVGLIPASYITIRAGLAVGELKLVKDLYDLKTLVVLFLIGSILLLPTLLKRKRIYD</sequence>
<dbReference type="InterPro" id="IPR045014">
    <property type="entry name" value="TM41A/B"/>
</dbReference>
<dbReference type="Proteomes" id="UP000325081">
    <property type="component" value="Unassembled WGS sequence"/>
</dbReference>
<name>A0A5A7QH39_STRAF</name>
<dbReference type="GO" id="GO:0000045">
    <property type="term" value="P:autophagosome assembly"/>
    <property type="evidence" value="ECO:0007669"/>
    <property type="project" value="TreeGrafter"/>
</dbReference>
<proteinExistence type="predicted"/>
<comment type="subcellular location">
    <subcellularLocation>
        <location evidence="1">Membrane</location>
        <topology evidence="1">Multi-pass membrane protein</topology>
    </subcellularLocation>
</comment>
<evidence type="ECO:0000256" key="1">
    <source>
        <dbReference type="ARBA" id="ARBA00004141"/>
    </source>
</evidence>
<keyword evidence="2 5" id="KW-0812">Transmembrane</keyword>
<accession>A0A5A7QH39</accession>
<evidence type="ECO:0000313" key="7">
    <source>
        <dbReference type="Proteomes" id="UP000325081"/>
    </source>
</evidence>
<dbReference type="PANTHER" id="PTHR43220:SF3">
    <property type="entry name" value="PROTEIN, PUTATIVE, EXPRESSED-RELATED"/>
    <property type="match status" value="1"/>
</dbReference>
<keyword evidence="3 5" id="KW-1133">Transmembrane helix</keyword>
<reference evidence="7" key="1">
    <citation type="journal article" date="2019" name="Curr. Biol.">
        <title>Genome Sequence of Striga asiatica Provides Insight into the Evolution of Plant Parasitism.</title>
        <authorList>
            <person name="Yoshida S."/>
            <person name="Kim S."/>
            <person name="Wafula E.K."/>
            <person name="Tanskanen J."/>
            <person name="Kim Y.M."/>
            <person name="Honaas L."/>
            <person name="Yang Z."/>
            <person name="Spallek T."/>
            <person name="Conn C.E."/>
            <person name="Ichihashi Y."/>
            <person name="Cheong K."/>
            <person name="Cui S."/>
            <person name="Der J.P."/>
            <person name="Gundlach H."/>
            <person name="Jiao Y."/>
            <person name="Hori C."/>
            <person name="Ishida J.K."/>
            <person name="Kasahara H."/>
            <person name="Kiba T."/>
            <person name="Kim M.S."/>
            <person name="Koo N."/>
            <person name="Laohavisit A."/>
            <person name="Lee Y.H."/>
            <person name="Lumba S."/>
            <person name="McCourt P."/>
            <person name="Mortimer J.C."/>
            <person name="Mutuku J.M."/>
            <person name="Nomura T."/>
            <person name="Sasaki-Sekimoto Y."/>
            <person name="Seto Y."/>
            <person name="Wang Y."/>
            <person name="Wakatake T."/>
            <person name="Sakakibara H."/>
            <person name="Demura T."/>
            <person name="Yamaguchi S."/>
            <person name="Yoneyama K."/>
            <person name="Manabe R.I."/>
            <person name="Nelson D.C."/>
            <person name="Schulman A.H."/>
            <person name="Timko M.P."/>
            <person name="dePamphilis C.W."/>
            <person name="Choi D."/>
            <person name="Shirasu K."/>
        </authorList>
    </citation>
    <scope>NUCLEOTIDE SEQUENCE [LARGE SCALE GENOMIC DNA]</scope>
    <source>
        <strain evidence="7">cv. UVA1</strain>
    </source>
</reference>
<protein>
    <submittedName>
        <fullName evidence="6">SNARE associated Golgi protein family</fullName>
    </submittedName>
</protein>
<dbReference type="OrthoDB" id="3364966at2759"/>
<dbReference type="PANTHER" id="PTHR43220">
    <property type="match status" value="1"/>
</dbReference>
<evidence type="ECO:0000256" key="2">
    <source>
        <dbReference type="ARBA" id="ARBA00022692"/>
    </source>
</evidence>